<organism evidence="1 2">
    <name type="scientific">Roseococcus pinisoli</name>
    <dbReference type="NCBI Taxonomy" id="2835040"/>
    <lineage>
        <taxon>Bacteria</taxon>
        <taxon>Pseudomonadati</taxon>
        <taxon>Pseudomonadota</taxon>
        <taxon>Alphaproteobacteria</taxon>
        <taxon>Acetobacterales</taxon>
        <taxon>Roseomonadaceae</taxon>
        <taxon>Roseococcus</taxon>
    </lineage>
</organism>
<dbReference type="Proteomes" id="UP000766336">
    <property type="component" value="Unassembled WGS sequence"/>
</dbReference>
<proteinExistence type="predicted"/>
<dbReference type="EMBL" id="JAHCDA010000003">
    <property type="protein sequence ID" value="MBS7812304.1"/>
    <property type="molecule type" value="Genomic_DNA"/>
</dbReference>
<comment type="caution">
    <text evidence="1">The sequence shown here is derived from an EMBL/GenBank/DDBJ whole genome shotgun (WGS) entry which is preliminary data.</text>
</comment>
<keyword evidence="2" id="KW-1185">Reference proteome</keyword>
<evidence type="ECO:0000313" key="2">
    <source>
        <dbReference type="Proteomes" id="UP000766336"/>
    </source>
</evidence>
<dbReference type="RefSeq" id="WP_213671012.1">
    <property type="nucleotide sequence ID" value="NZ_JAHCDA010000003.1"/>
</dbReference>
<name>A0ABS5QFG1_9PROT</name>
<sequence length="77" mass="8253">MSRAKGMLRLTDDVTIDPESVSLIKIVRSTSYSNGLPVLIIERHIGKTLFISAADDADVDVRALKAKLEQACGVAPA</sequence>
<reference evidence="1 2" key="1">
    <citation type="submission" date="2021-05" db="EMBL/GenBank/DDBJ databases">
        <title>Roseococcus sp. XZZS9, whole genome shotgun sequencing project.</title>
        <authorList>
            <person name="Zhao G."/>
            <person name="Shen L."/>
        </authorList>
    </citation>
    <scope>NUCLEOTIDE SEQUENCE [LARGE SCALE GENOMIC DNA]</scope>
    <source>
        <strain evidence="1 2">XZZS9</strain>
    </source>
</reference>
<evidence type="ECO:0000313" key="1">
    <source>
        <dbReference type="EMBL" id="MBS7812304.1"/>
    </source>
</evidence>
<protein>
    <submittedName>
        <fullName evidence="1">Uncharacterized protein</fullName>
    </submittedName>
</protein>
<accession>A0ABS5QFG1</accession>
<gene>
    <name evidence="1" type="ORF">KHU32_15245</name>
</gene>